<feature type="transmembrane region" description="Helical" evidence="8">
    <location>
        <begin position="12"/>
        <end position="32"/>
    </location>
</feature>
<feature type="transmembrane region" description="Helical" evidence="8">
    <location>
        <begin position="375"/>
        <end position="393"/>
    </location>
</feature>
<evidence type="ECO:0000256" key="2">
    <source>
        <dbReference type="ARBA" id="ARBA00006434"/>
    </source>
</evidence>
<feature type="transmembrane region" description="Helical" evidence="8">
    <location>
        <begin position="244"/>
        <end position="271"/>
    </location>
</feature>
<evidence type="ECO:0000256" key="7">
    <source>
        <dbReference type="RuleBase" id="RU362091"/>
    </source>
</evidence>
<dbReference type="PANTHER" id="PTHR48086">
    <property type="entry name" value="SODIUM/PROLINE SYMPORTER-RELATED"/>
    <property type="match status" value="1"/>
</dbReference>
<dbReference type="Pfam" id="PF00474">
    <property type="entry name" value="SSF"/>
    <property type="match status" value="1"/>
</dbReference>
<feature type="transmembrane region" description="Helical" evidence="8">
    <location>
        <begin position="190"/>
        <end position="210"/>
    </location>
</feature>
<dbReference type="EMBL" id="LRDH01000129">
    <property type="protein sequence ID" value="PPV12989.1"/>
    <property type="molecule type" value="Genomic_DNA"/>
</dbReference>
<evidence type="ECO:0000313" key="9">
    <source>
        <dbReference type="EMBL" id="PPV12989.1"/>
    </source>
</evidence>
<protein>
    <submittedName>
        <fullName evidence="9">Transporter</fullName>
    </submittedName>
</protein>
<sequence length="499" mass="53414">MEGVNMNNSATMIPLIIVLVYIGVLMAISVIISKKQKKDGEAFLLYKGKNNAIITAVTVAGLAIGGASTIGIAENAVSDGMSAGWYNVAWASGALAAAYFVISKFRKSGFNTIAKMLEVIYDKKAAFIIIIAQVIMQCAIISLQYKAGGAILASLLPDVFDANMGIFFSFIMFMLISLIGGMGSASISNILNIALIYFGVIVTTGIVLFTNNPNVGMNGLQAAIEFNSQNPQNFFSPFEGRQGVVIFSILALIITMTANCTSLQGVVQIGLTSKSDEDAKKGFKLAAIIMIPIGFLCALLGICAKAIYPDLEPATRALPVIILSLSPFIAGITLAGLWAADMSTACSMLIGCSTTVSQDILAKTKVKDIIEKNSLLWNKLIILGVGVITYVLAMQKGQIITTIKTALSLSIPVSIVVLGGIWFKNYVSKKSAFYTVLSGILMVLIWVTLPVKSYFSQIPVLSVIFADLAYPMFIVTFVVFFVSNIIFKEKVSEIQETCC</sequence>
<dbReference type="Gene3D" id="1.20.1730.10">
    <property type="entry name" value="Sodium/glucose cotransporter"/>
    <property type="match status" value="1"/>
</dbReference>
<accession>A0A2S7F7E8</accession>
<comment type="similarity">
    <text evidence="2 7">Belongs to the sodium:solute symporter (SSF) (TC 2.A.21) family.</text>
</comment>
<name>A0A2S7F7E8_CLOBU</name>
<feature type="transmembrane region" description="Helical" evidence="8">
    <location>
        <begin position="320"/>
        <end position="340"/>
    </location>
</feature>
<keyword evidence="4 8" id="KW-0812">Transmembrane</keyword>
<evidence type="ECO:0000256" key="8">
    <source>
        <dbReference type="SAM" id="Phobius"/>
    </source>
</evidence>
<dbReference type="InterPro" id="IPR001734">
    <property type="entry name" value="Na/solute_symporter"/>
</dbReference>
<feature type="transmembrane region" description="Helical" evidence="8">
    <location>
        <begin position="165"/>
        <end position="183"/>
    </location>
</feature>
<dbReference type="GO" id="GO:0022857">
    <property type="term" value="F:transmembrane transporter activity"/>
    <property type="evidence" value="ECO:0007669"/>
    <property type="project" value="InterPro"/>
</dbReference>
<evidence type="ECO:0000256" key="5">
    <source>
        <dbReference type="ARBA" id="ARBA00022989"/>
    </source>
</evidence>
<dbReference type="InterPro" id="IPR050277">
    <property type="entry name" value="Sodium:Solute_Symporter"/>
</dbReference>
<evidence type="ECO:0000256" key="6">
    <source>
        <dbReference type="ARBA" id="ARBA00023136"/>
    </source>
</evidence>
<dbReference type="CDD" id="cd10322">
    <property type="entry name" value="SLC5sbd"/>
    <property type="match status" value="1"/>
</dbReference>
<gene>
    <name evidence="9" type="ORF">AWN73_04320</name>
</gene>
<dbReference type="InterPro" id="IPR038377">
    <property type="entry name" value="Na/Glc_symporter_sf"/>
</dbReference>
<feature type="transmembrane region" description="Helical" evidence="8">
    <location>
        <begin position="469"/>
        <end position="487"/>
    </location>
</feature>
<feature type="transmembrane region" description="Helical" evidence="8">
    <location>
        <begin position="283"/>
        <end position="308"/>
    </location>
</feature>
<evidence type="ECO:0000313" key="10">
    <source>
        <dbReference type="Proteomes" id="UP000238081"/>
    </source>
</evidence>
<keyword evidence="3" id="KW-0813">Transport</keyword>
<dbReference type="PANTHER" id="PTHR48086:SF7">
    <property type="entry name" value="SODIUM-SOLUTE SYMPORTER-RELATED"/>
    <property type="match status" value="1"/>
</dbReference>
<keyword evidence="6 8" id="KW-0472">Membrane</keyword>
<proteinExistence type="inferred from homology"/>
<keyword evidence="5 8" id="KW-1133">Transmembrane helix</keyword>
<evidence type="ECO:0000256" key="3">
    <source>
        <dbReference type="ARBA" id="ARBA00022448"/>
    </source>
</evidence>
<dbReference type="PROSITE" id="PS50283">
    <property type="entry name" value="NA_SOLUT_SYMP_3"/>
    <property type="match status" value="1"/>
</dbReference>
<evidence type="ECO:0000256" key="1">
    <source>
        <dbReference type="ARBA" id="ARBA00004141"/>
    </source>
</evidence>
<reference evidence="9 10" key="1">
    <citation type="submission" date="2016-01" db="EMBL/GenBank/DDBJ databases">
        <title>Characterization of the Clostridium difficile lineages that are prevalent in Hong Kong and China.</title>
        <authorList>
            <person name="Kwok J.S.-L."/>
            <person name="Lam W.-Y."/>
            <person name="Ip M."/>
            <person name="Chan T.-F."/>
            <person name="Hawkey P.M."/>
            <person name="Tsui S.K.-W."/>
        </authorList>
    </citation>
    <scope>NUCLEOTIDE SEQUENCE [LARGE SCALE GENOMIC DNA]</scope>
    <source>
        <strain evidence="9 10">300064</strain>
    </source>
</reference>
<dbReference type="RefSeq" id="WP_052188296.1">
    <property type="nucleotide sequence ID" value="NZ_CAVLFV010000036.1"/>
</dbReference>
<dbReference type="AlphaFoldDB" id="A0A2S7F7E8"/>
<feature type="transmembrane region" description="Helical" evidence="8">
    <location>
        <begin position="52"/>
        <end position="73"/>
    </location>
</feature>
<dbReference type="Proteomes" id="UP000238081">
    <property type="component" value="Unassembled WGS sequence"/>
</dbReference>
<comment type="caution">
    <text evidence="9">The sequence shown here is derived from an EMBL/GenBank/DDBJ whole genome shotgun (WGS) entry which is preliminary data.</text>
</comment>
<feature type="transmembrane region" description="Helical" evidence="8">
    <location>
        <begin position="432"/>
        <end position="449"/>
    </location>
</feature>
<comment type="subcellular location">
    <subcellularLocation>
        <location evidence="1">Membrane</location>
        <topology evidence="1">Multi-pass membrane protein</topology>
    </subcellularLocation>
</comment>
<evidence type="ECO:0000256" key="4">
    <source>
        <dbReference type="ARBA" id="ARBA00022692"/>
    </source>
</evidence>
<dbReference type="GO" id="GO:0005886">
    <property type="term" value="C:plasma membrane"/>
    <property type="evidence" value="ECO:0007669"/>
    <property type="project" value="TreeGrafter"/>
</dbReference>
<feature type="transmembrane region" description="Helical" evidence="8">
    <location>
        <begin position="85"/>
        <end position="105"/>
    </location>
</feature>
<feature type="transmembrane region" description="Helical" evidence="8">
    <location>
        <begin position="125"/>
        <end position="145"/>
    </location>
</feature>
<feature type="transmembrane region" description="Helical" evidence="8">
    <location>
        <begin position="399"/>
        <end position="423"/>
    </location>
</feature>
<organism evidence="9 10">
    <name type="scientific">Clostridium butyricum</name>
    <dbReference type="NCBI Taxonomy" id="1492"/>
    <lineage>
        <taxon>Bacteria</taxon>
        <taxon>Bacillati</taxon>
        <taxon>Bacillota</taxon>
        <taxon>Clostridia</taxon>
        <taxon>Eubacteriales</taxon>
        <taxon>Clostridiaceae</taxon>
        <taxon>Clostridium</taxon>
    </lineage>
</organism>